<dbReference type="Pfam" id="PF09392">
    <property type="entry name" value="T3SS_needle_F"/>
    <property type="match status" value="1"/>
</dbReference>
<protein>
    <submittedName>
        <fullName evidence="1">EscF/YscF/HrpA family type III secretion system needle major subunit</fullName>
    </submittedName>
</protein>
<evidence type="ECO:0000313" key="2">
    <source>
        <dbReference type="Proteomes" id="UP001232156"/>
    </source>
</evidence>
<dbReference type="InterPro" id="IPR021123">
    <property type="entry name" value="T3SS_needle-like"/>
</dbReference>
<dbReference type="SUPFAM" id="SSF140129">
    <property type="entry name" value="MxiH-like"/>
    <property type="match status" value="1"/>
</dbReference>
<accession>A0ABU1D7X6</accession>
<dbReference type="EMBL" id="JAUZQE010000027">
    <property type="protein sequence ID" value="MDR4126505.1"/>
    <property type="molecule type" value="Genomic_DNA"/>
</dbReference>
<dbReference type="Proteomes" id="UP001232156">
    <property type="component" value="Unassembled WGS sequence"/>
</dbReference>
<sequence>MALNGPSGASGLNFNAINNTIYNSIRTQETRLRDTISSLNTNSDGNISQTDLLKLQQQTQQWTMMIELQSTITKQIADSLKGIIQKSS</sequence>
<name>A0ABU1D7X6_9BURK</name>
<proteinExistence type="predicted"/>
<keyword evidence="2" id="KW-1185">Reference proteome</keyword>
<gene>
    <name evidence="1" type="ORF">Q8947_10990</name>
</gene>
<dbReference type="RefSeq" id="WP_165277977.1">
    <property type="nucleotide sequence ID" value="NZ_JAUZQE010000027.1"/>
</dbReference>
<comment type="caution">
    <text evidence="1">The sequence shown here is derived from an EMBL/GenBank/DDBJ whole genome shotgun (WGS) entry which is preliminary data.</text>
</comment>
<reference evidence="1 2" key="1">
    <citation type="submission" date="2023-08" db="EMBL/GenBank/DDBJ databases">
        <title>Alcaligenaceae gen. nov., a novel taxon isolated from the sludge of Yixing Pesticide Factory.</title>
        <authorList>
            <person name="Ruan L."/>
        </authorList>
    </citation>
    <scope>NUCLEOTIDE SEQUENCE [LARGE SCALE GENOMIC DNA]</scope>
    <source>
        <strain evidence="1 2">LG-2</strain>
    </source>
</reference>
<organism evidence="1 2">
    <name type="scientific">Yanghanlia caeni</name>
    <dbReference type="NCBI Taxonomy" id="3064283"/>
    <lineage>
        <taxon>Bacteria</taxon>
        <taxon>Pseudomonadati</taxon>
        <taxon>Pseudomonadota</taxon>
        <taxon>Betaproteobacteria</taxon>
        <taxon>Burkholderiales</taxon>
        <taxon>Alcaligenaceae</taxon>
        <taxon>Yanghanlia</taxon>
    </lineage>
</organism>
<dbReference type="InterPro" id="IPR037203">
    <property type="entry name" value="T3SS_needle-like_sf"/>
</dbReference>
<dbReference type="Gene3D" id="1.20.58.90">
    <property type="match status" value="1"/>
</dbReference>
<evidence type="ECO:0000313" key="1">
    <source>
        <dbReference type="EMBL" id="MDR4126505.1"/>
    </source>
</evidence>